<comment type="caution">
    <text evidence="3">The sequence shown here is derived from an EMBL/GenBank/DDBJ whole genome shotgun (WGS) entry which is preliminary data.</text>
</comment>
<protein>
    <submittedName>
        <fullName evidence="3">Putative conserved protein related to C-terminal domain of eukaryotic chaperone SACSIN</fullName>
    </submittedName>
</protein>
<dbReference type="AlphaFoldDB" id="A0A2S9GTG6"/>
<dbReference type="EMBL" id="PUGF01000031">
    <property type="protein sequence ID" value="PRC90986.1"/>
    <property type="molecule type" value="Genomic_DNA"/>
</dbReference>
<proteinExistence type="inferred from homology"/>
<organism evidence="3 4">
    <name type="scientific">Solimicrobium silvestre</name>
    <dbReference type="NCBI Taxonomy" id="2099400"/>
    <lineage>
        <taxon>Bacteria</taxon>
        <taxon>Pseudomonadati</taxon>
        <taxon>Pseudomonadota</taxon>
        <taxon>Betaproteobacteria</taxon>
        <taxon>Burkholderiales</taxon>
        <taxon>Oxalobacteraceae</taxon>
        <taxon>Solimicrobium</taxon>
    </lineage>
</organism>
<sequence>MSIISPHDLILKANRAIESAQLLRHAGDVDGACNRAYYAMFDAAKAGLLKSVPGIDPTIGKTHSGLISAFGQHLVKTGLVPVEFGRAFNRAHDIRQVADYTGDLIEIAQVESLIQQAIEFVEWISSQIVSKSN</sequence>
<gene>
    <name evidence="3" type="ORF">S2091_4282</name>
</gene>
<evidence type="ECO:0000259" key="2">
    <source>
        <dbReference type="Pfam" id="PF05168"/>
    </source>
</evidence>
<keyword evidence="4" id="KW-1185">Reference proteome</keyword>
<dbReference type="InterPro" id="IPR052226">
    <property type="entry name" value="UPF0332_toxin"/>
</dbReference>
<dbReference type="Gene3D" id="1.20.120.330">
    <property type="entry name" value="Nucleotidyltransferases domain 2"/>
    <property type="match status" value="1"/>
</dbReference>
<evidence type="ECO:0000313" key="4">
    <source>
        <dbReference type="Proteomes" id="UP000237839"/>
    </source>
</evidence>
<name>A0A2S9GTG6_9BURK</name>
<dbReference type="Pfam" id="PF05168">
    <property type="entry name" value="HEPN"/>
    <property type="match status" value="1"/>
</dbReference>
<evidence type="ECO:0000313" key="3">
    <source>
        <dbReference type="EMBL" id="PRC90986.1"/>
    </source>
</evidence>
<evidence type="ECO:0000256" key="1">
    <source>
        <dbReference type="ARBA" id="ARBA00038248"/>
    </source>
</evidence>
<dbReference type="Proteomes" id="UP000237839">
    <property type="component" value="Unassembled WGS sequence"/>
</dbReference>
<dbReference type="InterPro" id="IPR007842">
    <property type="entry name" value="HEPN_dom"/>
</dbReference>
<comment type="similarity">
    <text evidence="1">Belongs to the UPF0332 family.</text>
</comment>
<feature type="domain" description="HEPN" evidence="2">
    <location>
        <begin position="8"/>
        <end position="125"/>
    </location>
</feature>
<dbReference type="RefSeq" id="WP_165795062.1">
    <property type="nucleotide sequence ID" value="NZ_PUGF01000031.1"/>
</dbReference>
<accession>A0A2S9GTG6</accession>
<dbReference type="PANTHER" id="PTHR36565">
    <property type="entry name" value="UPF0332 PROTEIN TM_1000"/>
    <property type="match status" value="1"/>
</dbReference>
<dbReference type="PANTHER" id="PTHR36565:SF1">
    <property type="entry name" value="UPF0332 PROTEIN TM_1000"/>
    <property type="match status" value="1"/>
</dbReference>
<reference evidence="3 4" key="1">
    <citation type="submission" date="2018-02" db="EMBL/GenBank/DDBJ databases">
        <title>Solimicrobium silvestre gen. nov., sp. nov., isolated from alpine forest soil.</title>
        <authorList>
            <person name="Margesin R."/>
            <person name="Albuquerque L."/>
            <person name="Zhang D.-C."/>
            <person name="Froufe H.J.C."/>
            <person name="Severino R."/>
            <person name="Roxo I."/>
            <person name="Egas C."/>
            <person name="Da Costa M.S."/>
        </authorList>
    </citation>
    <scope>NUCLEOTIDE SEQUENCE [LARGE SCALE GENOMIC DNA]</scope>
    <source>
        <strain evidence="3 4">S20-91</strain>
    </source>
</reference>